<dbReference type="RefSeq" id="XP_002767264.1">
    <property type="nucleotide sequence ID" value="XM_002767218.1"/>
</dbReference>
<dbReference type="GeneID" id="9049681"/>
<dbReference type="AlphaFoldDB" id="C5LTG0"/>
<dbReference type="OrthoDB" id="433727at2759"/>
<proteinExistence type="predicted"/>
<evidence type="ECO:0000313" key="1">
    <source>
        <dbReference type="EMBL" id="EEQ99981.1"/>
    </source>
</evidence>
<keyword evidence="2" id="KW-1185">Reference proteome</keyword>
<gene>
    <name evidence="1" type="ORF">Pmar_PMAR008943</name>
</gene>
<dbReference type="Proteomes" id="UP000007800">
    <property type="component" value="Unassembled WGS sequence"/>
</dbReference>
<evidence type="ECO:0000313" key="2">
    <source>
        <dbReference type="Proteomes" id="UP000007800"/>
    </source>
</evidence>
<reference evidence="1 2" key="1">
    <citation type="submission" date="2008-07" db="EMBL/GenBank/DDBJ databases">
        <authorList>
            <person name="El-Sayed N."/>
            <person name="Caler E."/>
            <person name="Inman J."/>
            <person name="Amedeo P."/>
            <person name="Hass B."/>
            <person name="Wortman J."/>
        </authorList>
    </citation>
    <scope>NUCLEOTIDE SEQUENCE [LARGE SCALE GENOMIC DNA]</scope>
    <source>
        <strain evidence="2">ATCC 50983 / TXsc</strain>
    </source>
</reference>
<protein>
    <submittedName>
        <fullName evidence="1">Uncharacterized protein</fullName>
    </submittedName>
</protein>
<sequence length="180" mass="20045">MMLFWVVKDCGDYNRVKELAQGSVRNMRPLTDPLTIFDVNALRPGRMGSAEDVQLRIILWRAVAFAVSNDEDCAKEGENYEGAVGLRKVFAEADGVNIVLRYVQRLVGERHSRSGSVDTQQHYAKLFSKSLNTLMLGLEFCKASVTEENTELSTAAVPILCGIIAMDGDTEMRHGENLLF</sequence>
<name>C5LTG0_PERM5</name>
<organism evidence="2">
    <name type="scientific">Perkinsus marinus (strain ATCC 50983 / TXsc)</name>
    <dbReference type="NCBI Taxonomy" id="423536"/>
    <lineage>
        <taxon>Eukaryota</taxon>
        <taxon>Sar</taxon>
        <taxon>Alveolata</taxon>
        <taxon>Perkinsozoa</taxon>
        <taxon>Perkinsea</taxon>
        <taxon>Perkinsida</taxon>
        <taxon>Perkinsidae</taxon>
        <taxon>Perkinsus</taxon>
    </lineage>
</organism>
<dbReference type="EMBL" id="GG685290">
    <property type="protein sequence ID" value="EEQ99981.1"/>
    <property type="molecule type" value="Genomic_DNA"/>
</dbReference>
<accession>C5LTG0</accession>
<dbReference type="InParanoid" id="C5LTG0"/>